<dbReference type="EMBL" id="BKCJ011361854">
    <property type="protein sequence ID" value="GFD25583.1"/>
    <property type="molecule type" value="Genomic_DNA"/>
</dbReference>
<evidence type="ECO:0000313" key="1">
    <source>
        <dbReference type="EMBL" id="GFD25583.1"/>
    </source>
</evidence>
<sequence>SVTGFSGETTWPVGQLKLLVTIGDATHSIKAWMNFMIVKSLSPYNGIIGRPELKAIQAVPSTVHGMLKFPTEEGINLNVFAWQPSDMTGVPRSVAEHRLNVWEGCPPVRQKKMGQAPERTKAIQAEVKKLVEARIMREVYYH</sequence>
<gene>
    <name evidence="1" type="ORF">Tci_897552</name>
</gene>
<reference evidence="1" key="1">
    <citation type="journal article" date="2019" name="Sci. Rep.">
        <title>Draft genome of Tanacetum cinerariifolium, the natural source of mosquito coil.</title>
        <authorList>
            <person name="Yamashiro T."/>
            <person name="Shiraishi A."/>
            <person name="Satake H."/>
            <person name="Nakayama K."/>
        </authorList>
    </citation>
    <scope>NUCLEOTIDE SEQUENCE</scope>
</reference>
<dbReference type="Gene3D" id="3.10.10.10">
    <property type="entry name" value="HIV Type 1 Reverse Transcriptase, subunit A, domain 1"/>
    <property type="match status" value="1"/>
</dbReference>
<protein>
    <recommendedName>
        <fullName evidence="2">Reverse transcriptase domain-containing protein</fullName>
    </recommendedName>
</protein>
<dbReference type="PANTHER" id="PTHR33240:SF15">
    <property type="entry name" value="GAG-PRO-LIKE PROTEIN"/>
    <property type="match status" value="1"/>
</dbReference>
<name>A0A699UU10_TANCI</name>
<organism evidence="1">
    <name type="scientific">Tanacetum cinerariifolium</name>
    <name type="common">Dalmatian daisy</name>
    <name type="synonym">Chrysanthemum cinerariifolium</name>
    <dbReference type="NCBI Taxonomy" id="118510"/>
    <lineage>
        <taxon>Eukaryota</taxon>
        <taxon>Viridiplantae</taxon>
        <taxon>Streptophyta</taxon>
        <taxon>Embryophyta</taxon>
        <taxon>Tracheophyta</taxon>
        <taxon>Spermatophyta</taxon>
        <taxon>Magnoliopsida</taxon>
        <taxon>eudicotyledons</taxon>
        <taxon>Gunneridae</taxon>
        <taxon>Pentapetalae</taxon>
        <taxon>asterids</taxon>
        <taxon>campanulids</taxon>
        <taxon>Asterales</taxon>
        <taxon>Asteraceae</taxon>
        <taxon>Asteroideae</taxon>
        <taxon>Anthemideae</taxon>
        <taxon>Anthemidinae</taxon>
        <taxon>Tanacetum</taxon>
    </lineage>
</organism>
<proteinExistence type="predicted"/>
<evidence type="ECO:0008006" key="2">
    <source>
        <dbReference type="Google" id="ProtNLM"/>
    </source>
</evidence>
<dbReference type="AlphaFoldDB" id="A0A699UU10"/>
<dbReference type="PANTHER" id="PTHR33240">
    <property type="entry name" value="OS08G0508500 PROTEIN"/>
    <property type="match status" value="1"/>
</dbReference>
<feature type="non-terminal residue" evidence="1">
    <location>
        <position position="1"/>
    </location>
</feature>
<accession>A0A699UU10</accession>
<comment type="caution">
    <text evidence="1">The sequence shown here is derived from an EMBL/GenBank/DDBJ whole genome shotgun (WGS) entry which is preliminary data.</text>
</comment>
<feature type="non-terminal residue" evidence="1">
    <location>
        <position position="142"/>
    </location>
</feature>